<dbReference type="EC" id="2.5.1.17" evidence="3 14"/>
<comment type="similarity">
    <text evidence="2 14">Belongs to the Cob(I)alamin adenosyltransferase family.</text>
</comment>
<evidence type="ECO:0000256" key="11">
    <source>
        <dbReference type="ARBA" id="ARBA00033354"/>
    </source>
</evidence>
<keyword evidence="18" id="KW-1185">Reference proteome</keyword>
<dbReference type="PANTHER" id="PTHR12213">
    <property type="entry name" value="CORRINOID ADENOSYLTRANSFERASE"/>
    <property type="match status" value="1"/>
</dbReference>
<evidence type="ECO:0000256" key="1">
    <source>
        <dbReference type="ARBA" id="ARBA00005121"/>
    </source>
</evidence>
<feature type="region of interest" description="Disordered" evidence="15">
    <location>
        <begin position="1"/>
        <end position="23"/>
    </location>
</feature>
<feature type="domain" description="Cobalamin adenosyltransferase-like" evidence="16">
    <location>
        <begin position="3"/>
        <end position="165"/>
    </location>
</feature>
<evidence type="ECO:0000256" key="12">
    <source>
        <dbReference type="ARBA" id="ARBA00048555"/>
    </source>
</evidence>
<keyword evidence="5 14" id="KW-0169">Cobalamin biosynthesis</keyword>
<dbReference type="GO" id="GO:0005524">
    <property type="term" value="F:ATP binding"/>
    <property type="evidence" value="ECO:0007669"/>
    <property type="project" value="UniProtKB-UniRule"/>
</dbReference>
<evidence type="ECO:0000256" key="14">
    <source>
        <dbReference type="RuleBase" id="RU366026"/>
    </source>
</evidence>
<evidence type="ECO:0000256" key="6">
    <source>
        <dbReference type="ARBA" id="ARBA00022679"/>
    </source>
</evidence>
<comment type="catalytic activity">
    <reaction evidence="12 14">
        <text>2 cob(II)yrinate a,c diamide + reduced [electron-transfer flavoprotein] + 2 ATP = 2 adenosylcob(III)yrinate a,c-diamide + 2 triphosphate + oxidized [electron-transfer flavoprotein] + 3 H(+)</text>
        <dbReference type="Rhea" id="RHEA:11528"/>
        <dbReference type="Rhea" id="RHEA-COMP:10685"/>
        <dbReference type="Rhea" id="RHEA-COMP:10686"/>
        <dbReference type="ChEBI" id="CHEBI:15378"/>
        <dbReference type="ChEBI" id="CHEBI:18036"/>
        <dbReference type="ChEBI" id="CHEBI:30616"/>
        <dbReference type="ChEBI" id="CHEBI:57692"/>
        <dbReference type="ChEBI" id="CHEBI:58307"/>
        <dbReference type="ChEBI" id="CHEBI:58503"/>
        <dbReference type="ChEBI" id="CHEBI:58537"/>
        <dbReference type="EC" id="2.5.1.17"/>
    </reaction>
</comment>
<comment type="pathway">
    <text evidence="1 14">Cofactor biosynthesis; adenosylcobalamin biosynthesis; adenosylcobalamin from cob(II)yrinate a,c-diamide: step 2/7.</text>
</comment>
<evidence type="ECO:0000259" key="16">
    <source>
        <dbReference type="Pfam" id="PF01923"/>
    </source>
</evidence>
<dbReference type="NCBIfam" id="TIGR00636">
    <property type="entry name" value="PduO_Nterm"/>
    <property type="match status" value="1"/>
</dbReference>
<evidence type="ECO:0000256" key="7">
    <source>
        <dbReference type="ARBA" id="ARBA00022741"/>
    </source>
</evidence>
<evidence type="ECO:0000313" key="18">
    <source>
        <dbReference type="Proteomes" id="UP000216451"/>
    </source>
</evidence>
<dbReference type="UniPathway" id="UPA00148">
    <property type="reaction ID" value="UER00233"/>
</dbReference>
<dbReference type="GO" id="GO:0008817">
    <property type="term" value="F:corrinoid adenosyltransferase activity"/>
    <property type="evidence" value="ECO:0007669"/>
    <property type="project" value="UniProtKB-UniRule"/>
</dbReference>
<evidence type="ECO:0000256" key="15">
    <source>
        <dbReference type="SAM" id="MobiDB-lite"/>
    </source>
</evidence>
<dbReference type="InterPro" id="IPR016030">
    <property type="entry name" value="CblAdoTrfase-like"/>
</dbReference>
<dbReference type="OrthoDB" id="9778896at2"/>
<protein>
    <recommendedName>
        <fullName evidence="4 14">Corrinoid adenosyltransferase</fullName>
        <ecNumber evidence="3 14">2.5.1.17</ecNumber>
    </recommendedName>
    <alternativeName>
        <fullName evidence="9 14">Cob(II)alamin adenosyltransferase</fullName>
    </alternativeName>
    <alternativeName>
        <fullName evidence="11 14">Cob(II)yrinic acid a,c-diamide adenosyltransferase</fullName>
    </alternativeName>
    <alternativeName>
        <fullName evidence="10 14">Cobinamide/cobalamin adenosyltransferase</fullName>
    </alternativeName>
</protein>
<dbReference type="InterPro" id="IPR036451">
    <property type="entry name" value="CblAdoTrfase-like_sf"/>
</dbReference>
<evidence type="ECO:0000256" key="5">
    <source>
        <dbReference type="ARBA" id="ARBA00022573"/>
    </source>
</evidence>
<proteinExistence type="inferred from homology"/>
<keyword evidence="6 14" id="KW-0808">Transferase</keyword>
<name>A0A261GCA0_9BIFI</name>
<evidence type="ECO:0000256" key="10">
    <source>
        <dbReference type="ARBA" id="ARBA00033334"/>
    </source>
</evidence>
<dbReference type="Gene3D" id="1.20.1200.10">
    <property type="entry name" value="Cobalamin adenosyltransferase-like"/>
    <property type="match status" value="1"/>
</dbReference>
<organism evidence="17 18">
    <name type="scientific">Bifidobacterium aquikefiri</name>
    <dbReference type="NCBI Taxonomy" id="1653207"/>
    <lineage>
        <taxon>Bacteria</taxon>
        <taxon>Bacillati</taxon>
        <taxon>Actinomycetota</taxon>
        <taxon>Actinomycetes</taxon>
        <taxon>Bifidobacteriales</taxon>
        <taxon>Bifidobacteriaceae</taxon>
        <taxon>Bifidobacterium</taxon>
    </lineage>
</organism>
<dbReference type="SUPFAM" id="SSF89028">
    <property type="entry name" value="Cobalamin adenosyltransferase-like"/>
    <property type="match status" value="1"/>
</dbReference>
<evidence type="ECO:0000256" key="13">
    <source>
        <dbReference type="ARBA" id="ARBA00048692"/>
    </source>
</evidence>
<comment type="caution">
    <text evidence="17">The sequence shown here is derived from an EMBL/GenBank/DDBJ whole genome shotgun (WGS) entry which is preliminary data.</text>
</comment>
<evidence type="ECO:0000256" key="8">
    <source>
        <dbReference type="ARBA" id="ARBA00022840"/>
    </source>
</evidence>
<dbReference type="AlphaFoldDB" id="A0A261GCA0"/>
<dbReference type="RefSeq" id="WP_094692105.1">
    <property type="nucleotide sequence ID" value="NZ_JBDNSV010000008.1"/>
</dbReference>
<keyword evidence="8 14" id="KW-0067">ATP-binding</keyword>
<reference evidence="17 18" key="1">
    <citation type="journal article" date="2017" name="BMC Genomics">
        <title>Comparative genomic and phylogenomic analyses of the Bifidobacteriaceae family.</title>
        <authorList>
            <person name="Lugli G.A."/>
            <person name="Milani C."/>
            <person name="Turroni F."/>
            <person name="Duranti S."/>
            <person name="Mancabelli L."/>
            <person name="Mangifesta M."/>
            <person name="Ferrario C."/>
            <person name="Modesto M."/>
            <person name="Mattarelli P."/>
            <person name="Jiri K."/>
            <person name="van Sinderen D."/>
            <person name="Ventura M."/>
        </authorList>
    </citation>
    <scope>NUCLEOTIDE SEQUENCE [LARGE SCALE GENOMIC DNA]</scope>
    <source>
        <strain evidence="17 18">LMG 28769</strain>
    </source>
</reference>
<evidence type="ECO:0000313" key="17">
    <source>
        <dbReference type="EMBL" id="OZG68785.1"/>
    </source>
</evidence>
<sequence>MKIYTRRGDAGSSRQMNGHSIPKSDPQILAVGVLDETQSWIGLVISDLSPACTQLESKLLHVQSLLYLLQADISIDNRCSIHDNDVTIMEHEIDSMMSAVPAIHAFILPGGGHTGAQLQYARTLARGAERACVAFHSTRPDRVQPESMRFINRLSDYLFAMALYANHLDGIPEKMSRES</sequence>
<dbReference type="GO" id="GO:0009236">
    <property type="term" value="P:cobalamin biosynthetic process"/>
    <property type="evidence" value="ECO:0007669"/>
    <property type="project" value="UniProtKB-UniRule"/>
</dbReference>
<dbReference type="Proteomes" id="UP000216451">
    <property type="component" value="Unassembled WGS sequence"/>
</dbReference>
<evidence type="ECO:0000256" key="3">
    <source>
        <dbReference type="ARBA" id="ARBA00012454"/>
    </source>
</evidence>
<comment type="catalytic activity">
    <reaction evidence="13 14">
        <text>2 cob(II)alamin + reduced [electron-transfer flavoprotein] + 2 ATP = 2 adenosylcob(III)alamin + 2 triphosphate + oxidized [electron-transfer flavoprotein] + 3 H(+)</text>
        <dbReference type="Rhea" id="RHEA:28671"/>
        <dbReference type="Rhea" id="RHEA-COMP:10685"/>
        <dbReference type="Rhea" id="RHEA-COMP:10686"/>
        <dbReference type="ChEBI" id="CHEBI:15378"/>
        <dbReference type="ChEBI" id="CHEBI:16304"/>
        <dbReference type="ChEBI" id="CHEBI:18036"/>
        <dbReference type="ChEBI" id="CHEBI:18408"/>
        <dbReference type="ChEBI" id="CHEBI:30616"/>
        <dbReference type="ChEBI" id="CHEBI:57692"/>
        <dbReference type="ChEBI" id="CHEBI:58307"/>
        <dbReference type="EC" id="2.5.1.17"/>
    </reaction>
</comment>
<evidence type="ECO:0000256" key="2">
    <source>
        <dbReference type="ARBA" id="ARBA00007487"/>
    </source>
</evidence>
<accession>A0A261GCA0</accession>
<dbReference type="EMBL" id="MWXA01000001">
    <property type="protein sequence ID" value="OZG68785.1"/>
    <property type="molecule type" value="Genomic_DNA"/>
</dbReference>
<dbReference type="Pfam" id="PF01923">
    <property type="entry name" value="Cob_adeno_trans"/>
    <property type="match status" value="1"/>
</dbReference>
<dbReference type="PANTHER" id="PTHR12213:SF0">
    <property type="entry name" value="CORRINOID ADENOSYLTRANSFERASE MMAB"/>
    <property type="match status" value="1"/>
</dbReference>
<evidence type="ECO:0000256" key="9">
    <source>
        <dbReference type="ARBA" id="ARBA00031529"/>
    </source>
</evidence>
<dbReference type="InterPro" id="IPR029499">
    <property type="entry name" value="PduO-typ"/>
</dbReference>
<keyword evidence="7 14" id="KW-0547">Nucleotide-binding</keyword>
<gene>
    <name evidence="17" type="ORF">BAQU_0086</name>
</gene>
<evidence type="ECO:0000256" key="4">
    <source>
        <dbReference type="ARBA" id="ARBA00020963"/>
    </source>
</evidence>